<accession>A0A485KHP4</accession>
<evidence type="ECO:0000313" key="3">
    <source>
        <dbReference type="EMBL" id="KAF0709282.1"/>
    </source>
</evidence>
<dbReference type="InterPro" id="IPR003123">
    <property type="entry name" value="VPS9"/>
</dbReference>
<gene>
    <name evidence="4" type="primary">Aste57867_6010</name>
    <name evidence="3" type="ORF">As57867_005996</name>
    <name evidence="4" type="ORF">ASTE57867_6010</name>
</gene>
<feature type="compositionally biased region" description="Acidic residues" evidence="1">
    <location>
        <begin position="527"/>
        <end position="536"/>
    </location>
</feature>
<evidence type="ECO:0000313" key="5">
    <source>
        <dbReference type="Proteomes" id="UP000332933"/>
    </source>
</evidence>
<reference evidence="3" key="2">
    <citation type="submission" date="2019-06" db="EMBL/GenBank/DDBJ databases">
        <title>Genomics analysis of Aphanomyces spp. identifies a new class of oomycete effector associated with host adaptation.</title>
        <authorList>
            <person name="Gaulin E."/>
        </authorList>
    </citation>
    <scope>NUCLEOTIDE SEQUENCE</scope>
    <source>
        <strain evidence="3">CBS 578.67</strain>
    </source>
</reference>
<evidence type="ECO:0000259" key="2">
    <source>
        <dbReference type="PROSITE" id="PS51205"/>
    </source>
</evidence>
<proteinExistence type="predicted"/>
<dbReference type="OrthoDB" id="10264848at2759"/>
<protein>
    <submittedName>
        <fullName evidence="4">Aste57867_6010 protein</fullName>
    </submittedName>
</protein>
<dbReference type="Proteomes" id="UP000332933">
    <property type="component" value="Unassembled WGS sequence"/>
</dbReference>
<sequence>MPAPRIMWLCHPIHLHSFYSVVELVPSPPPSSSLFYKSKAGVRRCAICQDIVVTANASGKAAPPPPPHCTCLTCGVSVHRVCLSRLHEQQMSPYYREHRIDLPQCSGDRTKLLRKTPPSPPPSSSTILSLKLLEELSLDPTLPPSPRTRRLSLDDTNNSLALVYLQRYAPYVAGGILLGGAALFGMPAVALTGLGVGLSGHKWRPKSTAATAAASPTDADWARRICWELKQSCPLTDATYKQDAALLRRYLNQADAAPTADEIYHLLYHLFASRSELVGAVNSALCDAFRARAKASPFVASVPSLVRDAQVYVGHALAVTMNTYPALSVSELSVVQTTEAVEKIVYSDIYSVVFAAFRRDFARHNLTLLTHVAEVQSHRVSPAFSPALAADVAASKRIALEVWLRPRWLLDCVHALDRMGSIEYPLGKLQALAAAFRAICEMAETQFASAPNADTLLPVVVDLLVDAAPRLEQFVAQLAFISTLTKGGGRGMEGYALTTFHAALRALAAIEVEEMVTVPATPPSETTTDDDDDEFFDAVQDTRIE</sequence>
<dbReference type="EMBL" id="VJMH01002301">
    <property type="protein sequence ID" value="KAF0709282.1"/>
    <property type="molecule type" value="Genomic_DNA"/>
</dbReference>
<dbReference type="Gene3D" id="1.20.1050.80">
    <property type="entry name" value="VPS9 domain"/>
    <property type="match status" value="1"/>
</dbReference>
<dbReference type="PROSITE" id="PS51205">
    <property type="entry name" value="VPS9"/>
    <property type="match status" value="1"/>
</dbReference>
<dbReference type="InterPro" id="IPR037191">
    <property type="entry name" value="VPS9_dom_sf"/>
</dbReference>
<name>A0A485KHP4_9STRA</name>
<dbReference type="AlphaFoldDB" id="A0A485KHP4"/>
<dbReference type="EMBL" id="CAADRA010002303">
    <property type="protein sequence ID" value="VFT83024.1"/>
    <property type="molecule type" value="Genomic_DNA"/>
</dbReference>
<keyword evidence="5" id="KW-1185">Reference proteome</keyword>
<feature type="domain" description="VPS9" evidence="2">
    <location>
        <begin position="382"/>
        <end position="516"/>
    </location>
</feature>
<organism evidence="4 5">
    <name type="scientific">Aphanomyces stellatus</name>
    <dbReference type="NCBI Taxonomy" id="120398"/>
    <lineage>
        <taxon>Eukaryota</taxon>
        <taxon>Sar</taxon>
        <taxon>Stramenopiles</taxon>
        <taxon>Oomycota</taxon>
        <taxon>Saprolegniomycetes</taxon>
        <taxon>Saprolegniales</taxon>
        <taxon>Verrucalvaceae</taxon>
        <taxon>Aphanomyces</taxon>
    </lineage>
</organism>
<dbReference type="SUPFAM" id="SSF109993">
    <property type="entry name" value="VPS9 domain"/>
    <property type="match status" value="1"/>
</dbReference>
<evidence type="ECO:0000256" key="1">
    <source>
        <dbReference type="SAM" id="MobiDB-lite"/>
    </source>
</evidence>
<reference evidence="4 5" key="1">
    <citation type="submission" date="2019-03" db="EMBL/GenBank/DDBJ databases">
        <authorList>
            <person name="Gaulin E."/>
            <person name="Dumas B."/>
        </authorList>
    </citation>
    <scope>NUCLEOTIDE SEQUENCE [LARGE SCALE GENOMIC DNA]</scope>
    <source>
        <strain evidence="4">CBS 568.67</strain>
    </source>
</reference>
<dbReference type="Pfam" id="PF02204">
    <property type="entry name" value="VPS9"/>
    <property type="match status" value="1"/>
</dbReference>
<feature type="region of interest" description="Disordered" evidence="1">
    <location>
        <begin position="520"/>
        <end position="545"/>
    </location>
</feature>
<evidence type="ECO:0000313" key="4">
    <source>
        <dbReference type="EMBL" id="VFT83024.1"/>
    </source>
</evidence>